<accession>A0A917PEC9</accession>
<reference evidence="2" key="1">
    <citation type="journal article" date="2014" name="Int. J. Syst. Evol. Microbiol.">
        <title>Complete genome sequence of Corynebacterium casei LMG S-19264T (=DSM 44701T), isolated from a smear-ripened cheese.</title>
        <authorList>
            <consortium name="US DOE Joint Genome Institute (JGI-PGF)"/>
            <person name="Walter F."/>
            <person name="Albersmeier A."/>
            <person name="Kalinowski J."/>
            <person name="Ruckert C."/>
        </authorList>
    </citation>
    <scope>NUCLEOTIDE SEQUENCE</scope>
    <source>
        <strain evidence="2">JCM 3086</strain>
    </source>
</reference>
<sequence length="102" mass="11078">MGRTSMEMGIRVEAEHLQSVTSRHANNSDFTMAAVDTEGKPVVLPPLRTDTDVAKRRSEDAKRRCTAQREAFAGEAWAQTDPTSGRPGCHVENAAGREAAQP</sequence>
<reference evidence="2" key="2">
    <citation type="submission" date="2020-09" db="EMBL/GenBank/DDBJ databases">
        <authorList>
            <person name="Sun Q."/>
            <person name="Ohkuma M."/>
        </authorList>
    </citation>
    <scope>NUCLEOTIDE SEQUENCE</scope>
    <source>
        <strain evidence="2">JCM 3086</strain>
    </source>
</reference>
<evidence type="ECO:0000313" key="2">
    <source>
        <dbReference type="EMBL" id="GGJ72459.1"/>
    </source>
</evidence>
<organism evidence="2 3">
    <name type="scientific">Streptomyces brasiliensis</name>
    <dbReference type="NCBI Taxonomy" id="1954"/>
    <lineage>
        <taxon>Bacteria</taxon>
        <taxon>Bacillati</taxon>
        <taxon>Actinomycetota</taxon>
        <taxon>Actinomycetes</taxon>
        <taxon>Kitasatosporales</taxon>
        <taxon>Streptomycetaceae</taxon>
        <taxon>Streptomyces</taxon>
    </lineage>
</organism>
<dbReference type="InterPro" id="IPR029069">
    <property type="entry name" value="HotDog_dom_sf"/>
</dbReference>
<dbReference type="InterPro" id="IPR040170">
    <property type="entry name" value="Cytosol_ACT"/>
</dbReference>
<dbReference type="GO" id="GO:0005829">
    <property type="term" value="C:cytosol"/>
    <property type="evidence" value="ECO:0007669"/>
    <property type="project" value="TreeGrafter"/>
</dbReference>
<dbReference type="EMBL" id="BMQA01000150">
    <property type="protein sequence ID" value="GGJ72459.1"/>
    <property type="molecule type" value="Genomic_DNA"/>
</dbReference>
<evidence type="ECO:0000256" key="1">
    <source>
        <dbReference type="SAM" id="MobiDB-lite"/>
    </source>
</evidence>
<dbReference type="Gene3D" id="3.10.129.10">
    <property type="entry name" value="Hotdog Thioesterase"/>
    <property type="match status" value="1"/>
</dbReference>
<feature type="region of interest" description="Disordered" evidence="1">
    <location>
        <begin position="41"/>
        <end position="102"/>
    </location>
</feature>
<dbReference type="PANTHER" id="PTHR11049">
    <property type="entry name" value="ACYL COENZYME A THIOESTER HYDROLASE"/>
    <property type="match status" value="1"/>
</dbReference>
<name>A0A917PEC9_9ACTN</name>
<evidence type="ECO:0000313" key="3">
    <source>
        <dbReference type="Proteomes" id="UP000657574"/>
    </source>
</evidence>
<dbReference type="Proteomes" id="UP000657574">
    <property type="component" value="Unassembled WGS sequence"/>
</dbReference>
<comment type="caution">
    <text evidence="2">The sequence shown here is derived from an EMBL/GenBank/DDBJ whole genome shotgun (WGS) entry which is preliminary data.</text>
</comment>
<proteinExistence type="predicted"/>
<dbReference type="SUPFAM" id="SSF54637">
    <property type="entry name" value="Thioesterase/thiol ester dehydrase-isomerase"/>
    <property type="match status" value="1"/>
</dbReference>
<dbReference type="AlphaFoldDB" id="A0A917PEC9"/>
<dbReference type="GO" id="GO:0052816">
    <property type="term" value="F:long-chain fatty acyl-CoA hydrolase activity"/>
    <property type="evidence" value="ECO:0007669"/>
    <property type="project" value="TreeGrafter"/>
</dbReference>
<feature type="compositionally biased region" description="Basic and acidic residues" evidence="1">
    <location>
        <begin position="49"/>
        <end position="63"/>
    </location>
</feature>
<dbReference type="PANTHER" id="PTHR11049:SF16">
    <property type="entry name" value="PROTEIN VDLD"/>
    <property type="match status" value="1"/>
</dbReference>
<gene>
    <name evidence="2" type="ORF">GCM10010121_098850</name>
</gene>
<protein>
    <submittedName>
        <fullName evidence="2">Uncharacterized protein</fullName>
    </submittedName>
</protein>
<keyword evidence="3" id="KW-1185">Reference proteome</keyword>
<dbReference type="GO" id="GO:0006637">
    <property type="term" value="P:acyl-CoA metabolic process"/>
    <property type="evidence" value="ECO:0007669"/>
    <property type="project" value="TreeGrafter"/>
</dbReference>